<sequence>FVYNKLLEELNKQEKIDRKILQHLIVELKEKYKELKEVYSKVLQYEHYRLFSNLRALARLKKNGKKVGYNLNL</sequence>
<dbReference type="EMBL" id="BART01000229">
    <property type="protein sequence ID" value="GAG68182.1"/>
    <property type="molecule type" value="Genomic_DNA"/>
</dbReference>
<accession>X1AEC5</accession>
<reference evidence="1" key="1">
    <citation type="journal article" date="2014" name="Front. Microbiol.">
        <title>High frequency of phylogenetically diverse reductive dehalogenase-homologous genes in deep subseafloor sedimentary metagenomes.</title>
        <authorList>
            <person name="Kawai M."/>
            <person name="Futagami T."/>
            <person name="Toyoda A."/>
            <person name="Takaki Y."/>
            <person name="Nishi S."/>
            <person name="Hori S."/>
            <person name="Arai W."/>
            <person name="Tsubouchi T."/>
            <person name="Morono Y."/>
            <person name="Uchiyama I."/>
            <person name="Ito T."/>
            <person name="Fujiyama A."/>
            <person name="Inagaki F."/>
            <person name="Takami H."/>
        </authorList>
    </citation>
    <scope>NUCLEOTIDE SEQUENCE</scope>
    <source>
        <strain evidence="1">Expedition CK06-06</strain>
    </source>
</reference>
<feature type="non-terminal residue" evidence="1">
    <location>
        <position position="1"/>
    </location>
</feature>
<protein>
    <submittedName>
        <fullName evidence="1">Uncharacterized protein</fullName>
    </submittedName>
</protein>
<gene>
    <name evidence="1" type="ORF">S01H4_01293</name>
</gene>
<dbReference type="AlphaFoldDB" id="X1AEC5"/>
<evidence type="ECO:0000313" key="1">
    <source>
        <dbReference type="EMBL" id="GAG68182.1"/>
    </source>
</evidence>
<organism evidence="1">
    <name type="scientific">marine sediment metagenome</name>
    <dbReference type="NCBI Taxonomy" id="412755"/>
    <lineage>
        <taxon>unclassified sequences</taxon>
        <taxon>metagenomes</taxon>
        <taxon>ecological metagenomes</taxon>
    </lineage>
</organism>
<name>X1AEC5_9ZZZZ</name>
<proteinExistence type="predicted"/>
<comment type="caution">
    <text evidence="1">The sequence shown here is derived from an EMBL/GenBank/DDBJ whole genome shotgun (WGS) entry which is preliminary data.</text>
</comment>